<dbReference type="Gene3D" id="4.10.280.10">
    <property type="entry name" value="Helix-loop-helix DNA-binding domain"/>
    <property type="match status" value="1"/>
</dbReference>
<accession>A0A9Q0YMZ3</accession>
<evidence type="ECO:0000256" key="7">
    <source>
        <dbReference type="SAM" id="MobiDB-lite"/>
    </source>
</evidence>
<feature type="domain" description="BHLH" evidence="8">
    <location>
        <begin position="218"/>
        <end position="269"/>
    </location>
</feature>
<dbReference type="InterPro" id="IPR036638">
    <property type="entry name" value="HLH_DNA-bd_sf"/>
</dbReference>
<keyword evidence="10" id="KW-1185">Reference proteome</keyword>
<dbReference type="InterPro" id="IPR050283">
    <property type="entry name" value="E-box_TF_Regulators"/>
</dbReference>
<evidence type="ECO:0000256" key="4">
    <source>
        <dbReference type="ARBA" id="ARBA00023125"/>
    </source>
</evidence>
<feature type="compositionally biased region" description="Polar residues" evidence="7">
    <location>
        <begin position="132"/>
        <end position="148"/>
    </location>
</feature>
<dbReference type="PANTHER" id="PTHR23349">
    <property type="entry name" value="BASIC HELIX-LOOP-HELIX TRANSCRIPTION FACTOR, TWIST"/>
    <property type="match status" value="1"/>
</dbReference>
<evidence type="ECO:0000256" key="6">
    <source>
        <dbReference type="ARBA" id="ARBA00023242"/>
    </source>
</evidence>
<protein>
    <submittedName>
        <fullName evidence="9">Twist-related protein 2</fullName>
    </submittedName>
</protein>
<evidence type="ECO:0000313" key="10">
    <source>
        <dbReference type="Proteomes" id="UP001152320"/>
    </source>
</evidence>
<evidence type="ECO:0000256" key="5">
    <source>
        <dbReference type="ARBA" id="ARBA00023163"/>
    </source>
</evidence>
<evidence type="ECO:0000313" key="9">
    <source>
        <dbReference type="EMBL" id="KAJ8024401.1"/>
    </source>
</evidence>
<gene>
    <name evidence="9" type="ORF">HOLleu_34302</name>
</gene>
<name>A0A9Q0YMZ3_HOLLE</name>
<dbReference type="AlphaFoldDB" id="A0A9Q0YMZ3"/>
<dbReference type="SUPFAM" id="SSF47459">
    <property type="entry name" value="HLH, helix-loop-helix DNA-binding domain"/>
    <property type="match status" value="1"/>
</dbReference>
<keyword evidence="6" id="KW-0539">Nucleus</keyword>
<feature type="compositionally biased region" description="Basic residues" evidence="7">
    <location>
        <begin position="197"/>
        <end position="209"/>
    </location>
</feature>
<keyword evidence="1" id="KW-0217">Developmental protein</keyword>
<dbReference type="GO" id="GO:0030154">
    <property type="term" value="P:cell differentiation"/>
    <property type="evidence" value="ECO:0007669"/>
    <property type="project" value="UniProtKB-KW"/>
</dbReference>
<sequence length="315" mass="35667">MENHRVPYSEGNWGNSPPQNGSIAVCRNDNENSDLHGASWRGSVVFDSSHSQRAWRPNVAGSPAEYYHRNPQHWSRVSHLPTFHNRSSCAFAESENNCIAPNKSLNFNGWNIQTTSDSVQHCTRVKMEPTDFSPSSEGSFSDTLSLTGSDMKRDPELSPGAPGAYEDEDMRKNRKRKYRSSDGEDTESLTGEDTSSKRRGRGGKCRRKGPLNFDEVQNQRCMANVRERQRTQNLNDAFSNLRKIIPTLPSDKLSKIQTLKLASRYIDFLYQVLGSDEKDQKMAGSCSYMAHERLSYAFSVWRMEGAWSSMSSSER</sequence>
<dbReference type="PANTHER" id="PTHR23349:SF50">
    <property type="entry name" value="PROTEIN TWIST"/>
    <property type="match status" value="1"/>
</dbReference>
<dbReference type="EMBL" id="JAIZAY010000018">
    <property type="protein sequence ID" value="KAJ8024401.1"/>
    <property type="molecule type" value="Genomic_DNA"/>
</dbReference>
<feature type="compositionally biased region" description="Polar residues" evidence="7">
    <location>
        <begin position="12"/>
        <end position="22"/>
    </location>
</feature>
<organism evidence="9 10">
    <name type="scientific">Holothuria leucospilota</name>
    <name type="common">Black long sea cucumber</name>
    <name type="synonym">Mertensiothuria leucospilota</name>
    <dbReference type="NCBI Taxonomy" id="206669"/>
    <lineage>
        <taxon>Eukaryota</taxon>
        <taxon>Metazoa</taxon>
        <taxon>Echinodermata</taxon>
        <taxon>Eleutherozoa</taxon>
        <taxon>Echinozoa</taxon>
        <taxon>Holothuroidea</taxon>
        <taxon>Aspidochirotacea</taxon>
        <taxon>Aspidochirotida</taxon>
        <taxon>Holothuriidae</taxon>
        <taxon>Holothuria</taxon>
    </lineage>
</organism>
<keyword evidence="4" id="KW-0238">DNA-binding</keyword>
<evidence type="ECO:0000256" key="1">
    <source>
        <dbReference type="ARBA" id="ARBA00022473"/>
    </source>
</evidence>
<keyword evidence="5" id="KW-0804">Transcription</keyword>
<keyword evidence="2" id="KW-0221">Differentiation</keyword>
<dbReference type="InterPro" id="IPR011598">
    <property type="entry name" value="bHLH_dom"/>
</dbReference>
<dbReference type="PROSITE" id="PS50888">
    <property type="entry name" value="BHLH"/>
    <property type="match status" value="1"/>
</dbReference>
<feature type="region of interest" description="Disordered" evidence="7">
    <location>
        <begin position="128"/>
        <end position="210"/>
    </location>
</feature>
<evidence type="ECO:0000256" key="3">
    <source>
        <dbReference type="ARBA" id="ARBA00023015"/>
    </source>
</evidence>
<dbReference type="OrthoDB" id="8583783at2759"/>
<proteinExistence type="predicted"/>
<dbReference type="SMART" id="SM00353">
    <property type="entry name" value="HLH"/>
    <property type="match status" value="1"/>
</dbReference>
<feature type="region of interest" description="Disordered" evidence="7">
    <location>
        <begin position="1"/>
        <end position="29"/>
    </location>
</feature>
<evidence type="ECO:0000256" key="2">
    <source>
        <dbReference type="ARBA" id="ARBA00022782"/>
    </source>
</evidence>
<dbReference type="GO" id="GO:0000981">
    <property type="term" value="F:DNA-binding transcription factor activity, RNA polymerase II-specific"/>
    <property type="evidence" value="ECO:0007669"/>
    <property type="project" value="TreeGrafter"/>
</dbReference>
<dbReference type="FunFam" id="4.10.280.10:FF:000030">
    <property type="entry name" value="Twist transcription factor"/>
    <property type="match status" value="1"/>
</dbReference>
<reference evidence="9" key="1">
    <citation type="submission" date="2021-10" db="EMBL/GenBank/DDBJ databases">
        <title>Tropical sea cucumber genome reveals ecological adaptation and Cuvierian tubules defense mechanism.</title>
        <authorList>
            <person name="Chen T."/>
        </authorList>
    </citation>
    <scope>NUCLEOTIDE SEQUENCE</scope>
    <source>
        <strain evidence="9">Nanhai2018</strain>
        <tissue evidence="9">Muscle</tissue>
    </source>
</reference>
<dbReference type="Proteomes" id="UP001152320">
    <property type="component" value="Chromosome 18"/>
</dbReference>
<comment type="caution">
    <text evidence="9">The sequence shown here is derived from an EMBL/GenBank/DDBJ whole genome shotgun (WGS) entry which is preliminary data.</text>
</comment>
<evidence type="ECO:0000259" key="8">
    <source>
        <dbReference type="PROSITE" id="PS50888"/>
    </source>
</evidence>
<dbReference type="Pfam" id="PF00010">
    <property type="entry name" value="HLH"/>
    <property type="match status" value="1"/>
</dbReference>
<keyword evidence="3" id="KW-0805">Transcription regulation</keyword>
<dbReference type="GO" id="GO:0046983">
    <property type="term" value="F:protein dimerization activity"/>
    <property type="evidence" value="ECO:0007669"/>
    <property type="project" value="InterPro"/>
</dbReference>
<dbReference type="GO" id="GO:0000977">
    <property type="term" value="F:RNA polymerase II transcription regulatory region sequence-specific DNA binding"/>
    <property type="evidence" value="ECO:0007669"/>
    <property type="project" value="TreeGrafter"/>
</dbReference>